<dbReference type="OrthoDB" id="10565685at2759"/>
<comment type="caution">
    <text evidence="3">The sequence shown here is derived from an EMBL/GenBank/DDBJ whole genome shotgun (WGS) entry which is preliminary data.</text>
</comment>
<sequence>MDLEEQSEATLEKLIHSLSDNVERMTNTFTAKEISIFSGTIPYMKTMLEYRNQREDFLNNLEKMKHKLKPRFFTDELIENCNKLSNISMEIGQSLINFFQKEVERVKTIREKVLLNFSDLELLANNEKTFEDYITEISNALKQYRLAISRISSQTTMSYSLDDLMMMIRSMFLKHSRKMLLNTLYLEFRRFPLTNRYKIIENCFLLTENDFLAYGQKSVPAVPFLLTEIEDLDNQLLRLASRFGINVDFEVEDGQFFLYHCDKKFTMCTTKLCNINQTNINPPTVGPKINKPLNILVDEEQYHNAVLDEQIIQMMKLYNEDNDRVVNQIIKSQASGYNQLVGIKIERTLTNGLLKRKKVLPNDRLFCWFRMRYLYIRYLITAIMSHYNYFEALKQNLYGKKYKWRASQDFPQLLEIIEIETDKVVLFESAQKTYSKLQAAMMSIISHYTLQYESLQPDIPTEGTKIIDKGAMIEQFLELELRYCNSKRSLTQYLYEISNHQSSNDVSYQIFEIIEERPKYRVTLFSSFEVSFKLAIKIMEKRVSIISTLYHVHILHERQISVQLPNTIPMFERPTQINCDRMFRAFDESFPLSPFEIYQNLPLVSKFLKLAEEVALDIAQGIDFKEMQFFDYMHLSVLQKMKEMLTNFTAKGFFPFEYKHYPFSCELSESVFSLIVSPYINDLNYIEDLIDSIPESKRLRFCISYIRFLEITWKTQKLIVTSDLLQKVYLTQSAQAAVSDPRVYVQSFSYIATDELIDVHEQFTNEKILEFALVDYETPDFNYRDKRTLLKYISDFDFKKLQRVHQFQKFHCFILEITGRYNNLYLDNGFLVSHFGLESDLDESGEEEDIDLFLTQADDAREDPGKDAGNSNSNNNAFIRSFLTGTMLYDSQYIVENQKKANSKREYVFLNIKTQKAATRALISAQAKSRKLSDDELYQIYYTEMIDAFSAYAYRLEIASVCRLERQTLLMNAFADAFIIEPTNVVLVNEAGRAQNHFVVPSWIDTLFLVRTAPLPRQAAIFRIVLEQVASLFQILHLVRFEVGLSQKAGKVFETLWENDFHLETATLQRLLNELNRLPGGNEFDVSSKYLESKLYYLIQRMELALYQAYEASFVSVSGNDAQLGPACLNLYSQLTDSPKFVKGLFTSHRFIPDWMNQFMGEYIELNRNEILRQLSIVDHRVDEVLSGHQLHSVLESSQAMVVSLDFIAIALLHMRLKFTLFQLRSGCPYNTIKDPFVFMVKKDYMNGIVEWNEKIVSDALRSIVPKDETSVVVSEKVVPEDIFLQAEIEVCRNICDDFLLHLQIDEMDHLHDLVNTQFSKRVTNLKDDTPDFENRPQLEAPDDINLVFKDHLNTCRFLIVQRLMDGIKKITAGTVIQMDHLENLLQTLSILLSTFTDNSIIQLPQAWHFILKPYLDMAKTGFEEDILLNIFSQSMKERFNYHLKSDTALKLYESLFEINHLDDLVTQRRHQIGAEALEDEELIRNEFDRLLLDLESQKMYLKAQFKKQKDAIYKLVLKRIENAKNVKFEMNKMGYVVDDSFGQIEQEDSVIREEIEKLKIESRKMRIVRCIAGIATKRYYTKRMQSYESDRIGERAKLWETKRDFEAHQSQMLEDLKRAYRKLANDEVEIEILKQQLENEKQSTIQLVHWKALNTKKEEQLKKELQKFDKMDKVNVGRLLTKLSNARDTLDRLIQETEYIDIETERDIKTPMRQSERLRKRILTAKITRSEALKTRTMGRPQTAVAVNSDSLIAQYRDENIQLMSRNDHLQLQIDHLLQTRDQMPKQTISYMSEVVPSSRLKRSKDKGHPPPRAKRSAITRPRTAMTPRKTGALDQLLKSTLH</sequence>
<organism evidence="3 4">
    <name type="scientific">Tritrichomonas foetus</name>
    <dbReference type="NCBI Taxonomy" id="1144522"/>
    <lineage>
        <taxon>Eukaryota</taxon>
        <taxon>Metamonada</taxon>
        <taxon>Parabasalia</taxon>
        <taxon>Tritrichomonadida</taxon>
        <taxon>Tritrichomonadidae</taxon>
        <taxon>Tritrichomonas</taxon>
    </lineage>
</organism>
<evidence type="ECO:0000256" key="2">
    <source>
        <dbReference type="SAM" id="MobiDB-lite"/>
    </source>
</evidence>
<dbReference type="GeneID" id="94840503"/>
<reference evidence="3" key="1">
    <citation type="submission" date="2016-10" db="EMBL/GenBank/DDBJ databases">
        <authorList>
            <person name="Benchimol M."/>
            <person name="Almeida L.G."/>
            <person name="Vasconcelos A.T."/>
            <person name="Perreira-Neves A."/>
            <person name="Rosa I.A."/>
            <person name="Tasca T."/>
            <person name="Bogo M.R."/>
            <person name="de Souza W."/>
        </authorList>
    </citation>
    <scope>NUCLEOTIDE SEQUENCE [LARGE SCALE GENOMIC DNA]</scope>
    <source>
        <strain evidence="3">K</strain>
    </source>
</reference>
<dbReference type="PANTHER" id="PTHR33331">
    <property type="entry name" value="COILED-COIL DOMAIN-CONTAINING PROTEIN 162"/>
    <property type="match status" value="1"/>
</dbReference>
<name>A0A1J4K071_9EUKA</name>
<keyword evidence="1" id="KW-0175">Coiled coil</keyword>
<dbReference type="VEuPathDB" id="TrichDB:TRFO_27836"/>
<protein>
    <submittedName>
        <fullName evidence="3">Uncharacterized protein</fullName>
    </submittedName>
</protein>
<dbReference type="PANTHER" id="PTHR33331:SF13">
    <property type="entry name" value="COILED-COIL DOMAIN CONTAINING 162"/>
    <property type="match status" value="1"/>
</dbReference>
<dbReference type="Proteomes" id="UP000179807">
    <property type="component" value="Unassembled WGS sequence"/>
</dbReference>
<keyword evidence="4" id="KW-1185">Reference proteome</keyword>
<feature type="compositionally biased region" description="Basic residues" evidence="2">
    <location>
        <begin position="1801"/>
        <end position="1819"/>
    </location>
</feature>
<feature type="region of interest" description="Disordered" evidence="2">
    <location>
        <begin position="1799"/>
        <end position="1844"/>
    </location>
</feature>
<dbReference type="EMBL" id="MLAK01000786">
    <property type="protein sequence ID" value="OHT04627.1"/>
    <property type="molecule type" value="Genomic_DNA"/>
</dbReference>
<gene>
    <name evidence="3" type="ORF">TRFO_27836</name>
</gene>
<evidence type="ECO:0000313" key="4">
    <source>
        <dbReference type="Proteomes" id="UP000179807"/>
    </source>
</evidence>
<dbReference type="RefSeq" id="XP_068357763.1">
    <property type="nucleotide sequence ID" value="XM_068505799.1"/>
</dbReference>
<proteinExistence type="predicted"/>
<evidence type="ECO:0000313" key="3">
    <source>
        <dbReference type="EMBL" id="OHT04627.1"/>
    </source>
</evidence>
<evidence type="ECO:0000256" key="1">
    <source>
        <dbReference type="SAM" id="Coils"/>
    </source>
</evidence>
<feature type="coiled-coil region" evidence="1">
    <location>
        <begin position="1617"/>
        <end position="1644"/>
    </location>
</feature>
<dbReference type="InterPro" id="IPR040401">
    <property type="entry name" value="CCDC162"/>
</dbReference>
<accession>A0A1J4K071</accession>